<dbReference type="AlphaFoldDB" id="A0A7Y0FMT6"/>
<keyword evidence="1" id="KW-0732">Signal</keyword>
<proteinExistence type="predicted"/>
<dbReference type="RefSeq" id="WP_169531884.1">
    <property type="nucleotide sequence ID" value="NZ_JABBGH010000002.1"/>
</dbReference>
<comment type="caution">
    <text evidence="2">The sequence shown here is derived from an EMBL/GenBank/DDBJ whole genome shotgun (WGS) entry which is preliminary data.</text>
</comment>
<evidence type="ECO:0000313" key="3">
    <source>
        <dbReference type="Proteomes" id="UP000559626"/>
    </source>
</evidence>
<keyword evidence="3" id="KW-1185">Reference proteome</keyword>
<gene>
    <name evidence="2" type="ORF">HHL22_13500</name>
</gene>
<evidence type="ECO:0000313" key="2">
    <source>
        <dbReference type="EMBL" id="NML66222.1"/>
    </source>
</evidence>
<evidence type="ECO:0008006" key="4">
    <source>
        <dbReference type="Google" id="ProtNLM"/>
    </source>
</evidence>
<protein>
    <recommendedName>
        <fullName evidence="4">T9SS type A sorting domain-containing protein</fullName>
    </recommendedName>
</protein>
<dbReference type="Proteomes" id="UP000559626">
    <property type="component" value="Unassembled WGS sequence"/>
</dbReference>
<name>A0A7Y0FMT6_9BACT</name>
<feature type="signal peptide" evidence="1">
    <location>
        <begin position="1"/>
        <end position="24"/>
    </location>
</feature>
<dbReference type="EMBL" id="JABBGH010000002">
    <property type="protein sequence ID" value="NML66222.1"/>
    <property type="molecule type" value="Genomic_DNA"/>
</dbReference>
<accession>A0A7Y0FMT6</accession>
<organism evidence="2 3">
    <name type="scientific">Hymenobacter polaris</name>
    <dbReference type="NCBI Taxonomy" id="2682546"/>
    <lineage>
        <taxon>Bacteria</taxon>
        <taxon>Pseudomonadati</taxon>
        <taxon>Bacteroidota</taxon>
        <taxon>Cytophagia</taxon>
        <taxon>Cytophagales</taxon>
        <taxon>Hymenobacteraceae</taxon>
        <taxon>Hymenobacter</taxon>
    </lineage>
</organism>
<feature type="chain" id="PRO_5031012122" description="T9SS type A sorting domain-containing protein" evidence="1">
    <location>
        <begin position="25"/>
        <end position="480"/>
    </location>
</feature>
<reference evidence="2 3" key="1">
    <citation type="submission" date="2020-04" db="EMBL/GenBank/DDBJ databases">
        <title>Hymenobacter polaris sp. nov., isolated from Arctic soil.</title>
        <authorList>
            <person name="Dahal R.H."/>
        </authorList>
    </citation>
    <scope>NUCLEOTIDE SEQUENCE [LARGE SCALE GENOMIC DNA]</scope>
    <source>
        <strain evidence="2 3">RP-2-7</strain>
    </source>
</reference>
<sequence length="480" mass="50910">MRALFHVRWLLALALGLRLHAAHATHNQGAEIAYKSIAPTTPGIPRYHVLVRLFLDPTNQTLSSAITLVATRGGCDATAPNKVVVPDIPRNQPTPGYAINCGNLGVNLIYYTAIYETDLDLPTGAWTLGITQGNRADNIQNIVNAVSHNSFVNAYLNSSLAAQDSSPQFQATLLPHVGGNAAQRYSFSAYDADGDSLSYSFILPREVLGGTDAISTCGSNLSSSYAPQYQLDVRTGVLTSAGGGNTQQGRFNMSGQVSEYRRIGGQWQLIGFVTRDLTYLAYATTNRPPDFTSLTVDGGAAQPIDQTIAARPGQLLALTLTAADPDAGQQLSFACASTTIIPGLSLATLSGTQVRLTWQVPATLPPGRYTLPVAVLDDGCPQRTTQERTLLIVVANQALATRPATNAESQAYPVPFREQVQFQAAPGQAVTLVDALGRVVARLSADGSGRVLWQPAAGLPAGLYLARAANGQALARLLRE</sequence>
<evidence type="ECO:0000256" key="1">
    <source>
        <dbReference type="SAM" id="SignalP"/>
    </source>
</evidence>